<keyword evidence="7 10" id="KW-0546">Nucleotide metabolism</keyword>
<organism evidence="12 13">
    <name type="scientific">Acetomicrobium hydrogeniformans ATCC BAA-1850</name>
    <dbReference type="NCBI Taxonomy" id="592015"/>
    <lineage>
        <taxon>Bacteria</taxon>
        <taxon>Thermotogati</taxon>
        <taxon>Synergistota</taxon>
        <taxon>Synergistia</taxon>
        <taxon>Synergistales</taxon>
        <taxon>Acetomicrobiaceae</taxon>
        <taxon>Acetomicrobium</taxon>
    </lineage>
</organism>
<feature type="binding site" evidence="10">
    <location>
        <position position="95"/>
    </location>
    <ligand>
        <name>substrate</name>
    </ligand>
</feature>
<dbReference type="GO" id="GO:0005829">
    <property type="term" value="C:cytosol"/>
    <property type="evidence" value="ECO:0007669"/>
    <property type="project" value="TreeGrafter"/>
</dbReference>
<dbReference type="GO" id="GO:0009117">
    <property type="term" value="P:nucleotide metabolic process"/>
    <property type="evidence" value="ECO:0007669"/>
    <property type="project" value="UniProtKB-KW"/>
</dbReference>
<comment type="catalytic activity">
    <reaction evidence="8 10">
        <text>dITP + H2O = dIMP + diphosphate + H(+)</text>
        <dbReference type="Rhea" id="RHEA:28342"/>
        <dbReference type="ChEBI" id="CHEBI:15377"/>
        <dbReference type="ChEBI" id="CHEBI:15378"/>
        <dbReference type="ChEBI" id="CHEBI:33019"/>
        <dbReference type="ChEBI" id="CHEBI:61194"/>
        <dbReference type="ChEBI" id="CHEBI:61382"/>
        <dbReference type="EC" id="3.6.1.66"/>
    </reaction>
</comment>
<dbReference type="GO" id="GO:0036220">
    <property type="term" value="F:ITP diphosphatase activity"/>
    <property type="evidence" value="ECO:0007669"/>
    <property type="project" value="UniProtKB-UniRule"/>
</dbReference>
<dbReference type="NCBIfam" id="TIGR00042">
    <property type="entry name" value="RdgB/HAM1 family non-canonical purine NTP pyrophosphatase"/>
    <property type="match status" value="1"/>
</dbReference>
<keyword evidence="4 10" id="KW-0547">Nucleotide-binding</keyword>
<dbReference type="GO" id="GO:0046872">
    <property type="term" value="F:metal ion binding"/>
    <property type="evidence" value="ECO:0007669"/>
    <property type="project" value="UniProtKB-KW"/>
</dbReference>
<evidence type="ECO:0000256" key="2">
    <source>
        <dbReference type="ARBA" id="ARBA00011738"/>
    </source>
</evidence>
<comment type="caution">
    <text evidence="12">The sequence shown here is derived from an EMBL/GenBank/DDBJ whole genome shotgun (WGS) entry which is preliminary data.</text>
</comment>
<comment type="subunit">
    <text evidence="2 10">Homodimer.</text>
</comment>
<name>A0A0T5XAW4_9BACT</name>
<dbReference type="GO" id="GO:0035870">
    <property type="term" value="F:dITP diphosphatase activity"/>
    <property type="evidence" value="ECO:0007669"/>
    <property type="project" value="UniProtKB-UniRule"/>
</dbReference>
<dbReference type="HAMAP" id="MF_01405">
    <property type="entry name" value="Non_canon_purine_NTPase"/>
    <property type="match status" value="1"/>
</dbReference>
<evidence type="ECO:0000313" key="12">
    <source>
        <dbReference type="EMBL" id="KRT34885.1"/>
    </source>
</evidence>
<dbReference type="GO" id="GO:0000166">
    <property type="term" value="F:nucleotide binding"/>
    <property type="evidence" value="ECO:0007669"/>
    <property type="project" value="UniProtKB-KW"/>
</dbReference>
<evidence type="ECO:0000256" key="5">
    <source>
        <dbReference type="ARBA" id="ARBA00022801"/>
    </source>
</evidence>
<sequence length="220" mass="24065">MAIGAQILIISFYDVLCLWGDCSLVNNKVVFASKNKGKYNEMVVLFGEAPVELVFAPDLMDIDVEEYGNSYSENALLKASVWAKALGMPALADDSGLEVDALGKSPGVYSSRVAEDDESRIAWVLNNMVDMKERKARFVASLALVLPRTNQVWLVSGFCYGQIALSGRGAEGFGYDPIFIPKGYDKTFAELGHGIKNRVSHRSVAVRALCDMLNARSVLK</sequence>
<keyword evidence="13" id="KW-1185">Reference proteome</keyword>
<feature type="binding site" evidence="10">
    <location>
        <begin position="173"/>
        <end position="176"/>
    </location>
    <ligand>
        <name>substrate</name>
    </ligand>
</feature>
<gene>
    <name evidence="12" type="ORF">HMPREF1705_04135</name>
</gene>
<comment type="catalytic activity">
    <reaction evidence="10">
        <text>ITP + H2O = IMP + diphosphate + H(+)</text>
        <dbReference type="Rhea" id="RHEA:29399"/>
        <dbReference type="ChEBI" id="CHEBI:15377"/>
        <dbReference type="ChEBI" id="CHEBI:15378"/>
        <dbReference type="ChEBI" id="CHEBI:33019"/>
        <dbReference type="ChEBI" id="CHEBI:58053"/>
        <dbReference type="ChEBI" id="CHEBI:61402"/>
        <dbReference type="EC" id="3.6.1.66"/>
    </reaction>
</comment>
<comment type="cofactor">
    <cofactor evidence="10">
        <name>Mg(2+)</name>
        <dbReference type="ChEBI" id="CHEBI:18420"/>
    </cofactor>
    <text evidence="10">Binds 1 Mg(2+) ion per subunit.</text>
</comment>
<dbReference type="SUPFAM" id="SSF52972">
    <property type="entry name" value="ITPase-like"/>
    <property type="match status" value="1"/>
</dbReference>
<evidence type="ECO:0000256" key="9">
    <source>
        <dbReference type="ARBA" id="ARBA00052017"/>
    </source>
</evidence>
<dbReference type="PANTHER" id="PTHR11067:SF9">
    <property type="entry name" value="INOSINE TRIPHOSPHATE PYROPHOSPHATASE"/>
    <property type="match status" value="1"/>
</dbReference>
<dbReference type="EC" id="3.6.1.66" evidence="10"/>
<dbReference type="InterPro" id="IPR002637">
    <property type="entry name" value="RdgB/HAM1"/>
</dbReference>
<evidence type="ECO:0000256" key="10">
    <source>
        <dbReference type="HAMAP-Rule" id="MF_01405"/>
    </source>
</evidence>
<comment type="catalytic activity">
    <reaction evidence="9 10">
        <text>XTP + H2O = XMP + diphosphate + H(+)</text>
        <dbReference type="Rhea" id="RHEA:28610"/>
        <dbReference type="ChEBI" id="CHEBI:15377"/>
        <dbReference type="ChEBI" id="CHEBI:15378"/>
        <dbReference type="ChEBI" id="CHEBI:33019"/>
        <dbReference type="ChEBI" id="CHEBI:57464"/>
        <dbReference type="ChEBI" id="CHEBI:61314"/>
        <dbReference type="EC" id="3.6.1.66"/>
    </reaction>
</comment>
<dbReference type="InterPro" id="IPR020922">
    <property type="entry name" value="dITP/XTP_pyrophosphatase"/>
</dbReference>
<feature type="binding site" evidence="10">
    <location>
        <position position="65"/>
    </location>
    <ligand>
        <name>Mg(2+)</name>
        <dbReference type="ChEBI" id="CHEBI:18420"/>
    </ligand>
</feature>
<proteinExistence type="inferred from homology"/>
<protein>
    <recommendedName>
        <fullName evidence="10">dITP/XTP pyrophosphatase</fullName>
        <ecNumber evidence="10">3.6.1.66</ecNumber>
    </recommendedName>
    <alternativeName>
        <fullName evidence="10">Non-canonical purine NTP pyrophosphatase</fullName>
    </alternativeName>
    <alternativeName>
        <fullName evidence="10">Non-standard purine NTP pyrophosphatase</fullName>
    </alternativeName>
    <alternativeName>
        <fullName evidence="10">Nucleoside-triphosphate diphosphatase</fullName>
    </alternativeName>
    <alternativeName>
        <fullName evidence="10">Nucleoside-triphosphate pyrophosphatase</fullName>
        <shortName evidence="10">NTPase</shortName>
    </alternativeName>
</protein>
<dbReference type="CDD" id="cd00515">
    <property type="entry name" value="HAM1"/>
    <property type="match status" value="1"/>
</dbReference>
<evidence type="ECO:0000256" key="8">
    <source>
        <dbReference type="ARBA" id="ARBA00051875"/>
    </source>
</evidence>
<dbReference type="Proteomes" id="UP000005273">
    <property type="component" value="Unassembled WGS sequence"/>
</dbReference>
<feature type="binding site" evidence="10">
    <location>
        <begin position="201"/>
        <end position="202"/>
    </location>
    <ligand>
        <name>substrate</name>
    </ligand>
</feature>
<reference evidence="13" key="1">
    <citation type="submission" date="2012-09" db="EMBL/GenBank/DDBJ databases">
        <authorList>
            <person name="Weinstock G."/>
            <person name="Sodergren E."/>
            <person name="Clifton S."/>
            <person name="Fulton L."/>
            <person name="Fulton B."/>
            <person name="Courtney L."/>
            <person name="Fronick C."/>
            <person name="Harrison M."/>
            <person name="Strong C."/>
            <person name="Farmer C."/>
            <person name="Delehaunty K."/>
            <person name="Markovic C."/>
            <person name="Hall O."/>
            <person name="Minx P."/>
            <person name="Tomlinson C."/>
            <person name="Mitreva M."/>
            <person name="Nelson J."/>
            <person name="Hou S."/>
            <person name="Wollam A."/>
            <person name="Pepin K.H."/>
            <person name="Johnson M."/>
            <person name="Bhonagiri V."/>
            <person name="Nash W.E."/>
            <person name="Suruliraj S."/>
            <person name="Warren W."/>
            <person name="Chinwalla A."/>
            <person name="Mardis E.R."/>
            <person name="Wilson R.K."/>
        </authorList>
    </citation>
    <scope>NUCLEOTIDE SEQUENCE [LARGE SCALE GENOMIC DNA]</scope>
    <source>
        <strain evidence="13">OS1</strain>
    </source>
</reference>
<keyword evidence="6 10" id="KW-0460">Magnesium</keyword>
<dbReference type="GO" id="GO:0036222">
    <property type="term" value="F:XTP diphosphatase activity"/>
    <property type="evidence" value="ECO:0007669"/>
    <property type="project" value="UniProtKB-UniRule"/>
</dbReference>
<keyword evidence="5 10" id="KW-0378">Hydrolase</keyword>
<evidence type="ECO:0000313" key="13">
    <source>
        <dbReference type="Proteomes" id="UP000005273"/>
    </source>
</evidence>
<dbReference type="Gene3D" id="3.90.950.10">
    <property type="match status" value="1"/>
</dbReference>
<dbReference type="AlphaFoldDB" id="A0A0T5XAW4"/>
<evidence type="ECO:0000256" key="4">
    <source>
        <dbReference type="ARBA" id="ARBA00022741"/>
    </source>
</evidence>
<dbReference type="InterPro" id="IPR029001">
    <property type="entry name" value="ITPase-like_fam"/>
</dbReference>
<comment type="similarity">
    <text evidence="1 10 11">Belongs to the HAM1 NTPase family.</text>
</comment>
<dbReference type="PANTHER" id="PTHR11067">
    <property type="entry name" value="INOSINE TRIPHOSPHATE PYROPHOSPHATASE/HAM1 PROTEIN"/>
    <property type="match status" value="1"/>
</dbReference>
<dbReference type="STRING" id="592015.HMPREF1705_04135"/>
<dbReference type="eggNOG" id="COG0127">
    <property type="taxonomic scope" value="Bacteria"/>
</dbReference>
<evidence type="ECO:0000256" key="11">
    <source>
        <dbReference type="RuleBase" id="RU003781"/>
    </source>
</evidence>
<dbReference type="Pfam" id="PF01725">
    <property type="entry name" value="Ham1p_like"/>
    <property type="match status" value="1"/>
</dbReference>
<feature type="active site" description="Proton acceptor" evidence="10">
    <location>
        <position position="94"/>
    </location>
</feature>
<evidence type="ECO:0000256" key="1">
    <source>
        <dbReference type="ARBA" id="ARBA00008023"/>
    </source>
</evidence>
<comment type="function">
    <text evidence="10">Pyrophosphatase that catalyzes the hydrolysis of nucleoside triphosphates to their monophosphate derivatives, with a high preference for the non-canonical purine nucleotides XTP (xanthosine triphosphate), dITP (deoxyinosine triphosphate) and ITP. Seems to function as a house-cleaning enzyme that removes non-canonical purine nucleotides from the nucleotide pool, thus preventing their incorporation into DNA/RNA and avoiding chromosomal lesions.</text>
</comment>
<feature type="binding site" evidence="10">
    <location>
        <position position="196"/>
    </location>
    <ligand>
        <name>substrate</name>
    </ligand>
</feature>
<dbReference type="GO" id="GO:0009146">
    <property type="term" value="P:purine nucleoside triphosphate catabolic process"/>
    <property type="evidence" value="ECO:0007669"/>
    <property type="project" value="UniProtKB-UniRule"/>
</dbReference>
<evidence type="ECO:0000256" key="6">
    <source>
        <dbReference type="ARBA" id="ARBA00022842"/>
    </source>
</evidence>
<dbReference type="GO" id="GO:0017111">
    <property type="term" value="F:ribonucleoside triphosphate phosphatase activity"/>
    <property type="evidence" value="ECO:0007669"/>
    <property type="project" value="InterPro"/>
</dbReference>
<accession>A0A0T5XAW4</accession>
<evidence type="ECO:0000256" key="7">
    <source>
        <dbReference type="ARBA" id="ARBA00023080"/>
    </source>
</evidence>
<keyword evidence="3 10" id="KW-0479">Metal-binding</keyword>
<feature type="binding site" evidence="10">
    <location>
        <position position="94"/>
    </location>
    <ligand>
        <name>Mg(2+)</name>
        <dbReference type="ChEBI" id="CHEBI:18420"/>
    </ligand>
</feature>
<feature type="binding site" evidence="10">
    <location>
        <begin position="33"/>
        <end position="38"/>
    </location>
    <ligand>
        <name>substrate</name>
    </ligand>
</feature>
<dbReference type="EMBL" id="ACJX03000001">
    <property type="protein sequence ID" value="KRT34885.1"/>
    <property type="molecule type" value="Genomic_DNA"/>
</dbReference>
<evidence type="ECO:0000256" key="3">
    <source>
        <dbReference type="ARBA" id="ARBA00022723"/>
    </source>
</evidence>
<dbReference type="FunFam" id="3.90.950.10:FF:000001">
    <property type="entry name" value="dITP/XTP pyrophosphatase"/>
    <property type="match status" value="1"/>
</dbReference>